<proteinExistence type="predicted"/>
<sequence>MASKKSVSFKGKQVDLDAFSNKIEEFLKGEGFTVESTGDADKGYVLQAKKGGFLSEVISAQRALVLSLSGPSDDATLTIGVGNWKKDLVVTAVETLLVSDLFLPVDIAEMAWSAEVENKVLKQITAMV</sequence>
<dbReference type="RefSeq" id="WP_035389937.1">
    <property type="nucleotide sequence ID" value="NZ_JQKF01000017.1"/>
</dbReference>
<comment type="caution">
    <text evidence="1">The sequence shown here is derived from an EMBL/GenBank/DDBJ whole genome shotgun (WGS) entry which is preliminary data.</text>
</comment>
<accession>A0A0D8FTL5</accession>
<dbReference type="eggNOG" id="ENOG5031D5Y">
    <property type="taxonomic scope" value="Bacteria"/>
</dbReference>
<organism evidence="1 2">
    <name type="scientific">Ferrimicrobium acidiphilum DSM 19497</name>
    <dbReference type="NCBI Taxonomy" id="1121877"/>
    <lineage>
        <taxon>Bacteria</taxon>
        <taxon>Bacillati</taxon>
        <taxon>Actinomycetota</taxon>
        <taxon>Acidimicrobiia</taxon>
        <taxon>Acidimicrobiales</taxon>
        <taxon>Acidimicrobiaceae</taxon>
        <taxon>Ferrimicrobium</taxon>
    </lineage>
</organism>
<name>A0A0D8FTL5_9ACTN</name>
<dbReference type="GeneID" id="78372971"/>
<evidence type="ECO:0000313" key="1">
    <source>
        <dbReference type="EMBL" id="KJE76466.1"/>
    </source>
</evidence>
<dbReference type="Proteomes" id="UP000032336">
    <property type="component" value="Unassembled WGS sequence"/>
</dbReference>
<dbReference type="EMBL" id="JXUW01000016">
    <property type="protein sequence ID" value="KJE76466.1"/>
    <property type="molecule type" value="Genomic_DNA"/>
</dbReference>
<protein>
    <submittedName>
        <fullName evidence="1">Uncharacterized protein</fullName>
    </submittedName>
</protein>
<dbReference type="OrthoDB" id="9960205at2"/>
<gene>
    <name evidence="1" type="ORF">FEAC_18280</name>
</gene>
<evidence type="ECO:0000313" key="2">
    <source>
        <dbReference type="Proteomes" id="UP000032336"/>
    </source>
</evidence>
<keyword evidence="2" id="KW-1185">Reference proteome</keyword>
<reference evidence="1 2" key="1">
    <citation type="submission" date="2015-01" db="EMBL/GenBank/DDBJ databases">
        <title>Draft genome of the acidophilic iron oxidizer Ferrimicrobium acidiphilum strain T23.</title>
        <authorList>
            <person name="Poehlein A."/>
            <person name="Eisen S."/>
            <person name="Schloemann M."/>
            <person name="Johnson B.D."/>
            <person name="Daniel R."/>
            <person name="Muehling M."/>
        </authorList>
    </citation>
    <scope>NUCLEOTIDE SEQUENCE [LARGE SCALE GENOMIC DNA]</scope>
    <source>
        <strain evidence="1 2">T23</strain>
    </source>
</reference>
<dbReference type="AlphaFoldDB" id="A0A0D8FTL5"/>